<dbReference type="Proteomes" id="UP000807353">
    <property type="component" value="Unassembled WGS sequence"/>
</dbReference>
<gene>
    <name evidence="1" type="ORF">BDZ94DRAFT_1314122</name>
</gene>
<evidence type="ECO:0000313" key="2">
    <source>
        <dbReference type="Proteomes" id="UP000807353"/>
    </source>
</evidence>
<dbReference type="EMBL" id="MU150368">
    <property type="protein sequence ID" value="KAF9457518.1"/>
    <property type="molecule type" value="Genomic_DNA"/>
</dbReference>
<name>A0A9P5XTZ4_9AGAR</name>
<comment type="caution">
    <text evidence="1">The sequence shown here is derived from an EMBL/GenBank/DDBJ whole genome shotgun (WGS) entry which is preliminary data.</text>
</comment>
<accession>A0A9P5XTZ4</accession>
<dbReference type="AlphaFoldDB" id="A0A9P5XTZ4"/>
<sequence>MALLPQLIHSILPDKRCTVQQLMDRAISPCTTTTRFARAKKYLSCLPPNEENIDEITSLLSPTCTTLKVLLQSVNEPDVKSIQCPHSPISGGKRYPLWVTTYWAELMHARDIQQTWKMNPSYFIEPGMWHYICHGQQRWTHSKPKSTLVISQPSLRGNGFLMTMRI</sequence>
<proteinExistence type="predicted"/>
<evidence type="ECO:0000313" key="1">
    <source>
        <dbReference type="EMBL" id="KAF9457518.1"/>
    </source>
</evidence>
<reference evidence="1" key="1">
    <citation type="submission" date="2020-11" db="EMBL/GenBank/DDBJ databases">
        <authorList>
            <consortium name="DOE Joint Genome Institute"/>
            <person name="Ahrendt S."/>
            <person name="Riley R."/>
            <person name="Andreopoulos W."/>
            <person name="Labutti K."/>
            <person name="Pangilinan J."/>
            <person name="Ruiz-Duenas F.J."/>
            <person name="Barrasa J.M."/>
            <person name="Sanchez-Garcia M."/>
            <person name="Camarero S."/>
            <person name="Miyauchi S."/>
            <person name="Serrano A."/>
            <person name="Linde D."/>
            <person name="Babiker R."/>
            <person name="Drula E."/>
            <person name="Ayuso-Fernandez I."/>
            <person name="Pacheco R."/>
            <person name="Padilla G."/>
            <person name="Ferreira P."/>
            <person name="Barriuso J."/>
            <person name="Kellner H."/>
            <person name="Castanera R."/>
            <person name="Alfaro M."/>
            <person name="Ramirez L."/>
            <person name="Pisabarro A.G."/>
            <person name="Kuo A."/>
            <person name="Tritt A."/>
            <person name="Lipzen A."/>
            <person name="He G."/>
            <person name="Yan M."/>
            <person name="Ng V."/>
            <person name="Cullen D."/>
            <person name="Martin F."/>
            <person name="Rosso M.-N."/>
            <person name="Henrissat B."/>
            <person name="Hibbett D."/>
            <person name="Martinez A.T."/>
            <person name="Grigoriev I.V."/>
        </authorList>
    </citation>
    <scope>NUCLEOTIDE SEQUENCE</scope>
    <source>
        <strain evidence="1">CBS 247.69</strain>
    </source>
</reference>
<protein>
    <submittedName>
        <fullName evidence="1">Uncharacterized protein</fullName>
    </submittedName>
</protein>
<keyword evidence="2" id="KW-1185">Reference proteome</keyword>
<dbReference type="OrthoDB" id="2645206at2759"/>
<organism evidence="1 2">
    <name type="scientific">Collybia nuda</name>
    <dbReference type="NCBI Taxonomy" id="64659"/>
    <lineage>
        <taxon>Eukaryota</taxon>
        <taxon>Fungi</taxon>
        <taxon>Dikarya</taxon>
        <taxon>Basidiomycota</taxon>
        <taxon>Agaricomycotina</taxon>
        <taxon>Agaricomycetes</taxon>
        <taxon>Agaricomycetidae</taxon>
        <taxon>Agaricales</taxon>
        <taxon>Tricholomatineae</taxon>
        <taxon>Clitocybaceae</taxon>
        <taxon>Collybia</taxon>
    </lineage>
</organism>